<evidence type="ECO:0000313" key="1">
    <source>
        <dbReference type="EMBL" id="GIY52514.1"/>
    </source>
</evidence>
<organism evidence="1 2">
    <name type="scientific">Caerostris darwini</name>
    <dbReference type="NCBI Taxonomy" id="1538125"/>
    <lineage>
        <taxon>Eukaryota</taxon>
        <taxon>Metazoa</taxon>
        <taxon>Ecdysozoa</taxon>
        <taxon>Arthropoda</taxon>
        <taxon>Chelicerata</taxon>
        <taxon>Arachnida</taxon>
        <taxon>Araneae</taxon>
        <taxon>Araneomorphae</taxon>
        <taxon>Entelegynae</taxon>
        <taxon>Araneoidea</taxon>
        <taxon>Araneidae</taxon>
        <taxon>Caerostris</taxon>
    </lineage>
</organism>
<gene>
    <name evidence="1" type="ORF">CDAR_609131</name>
</gene>
<evidence type="ECO:0000313" key="2">
    <source>
        <dbReference type="Proteomes" id="UP001054837"/>
    </source>
</evidence>
<keyword evidence="2" id="KW-1185">Reference proteome</keyword>
<reference evidence="1 2" key="1">
    <citation type="submission" date="2021-06" db="EMBL/GenBank/DDBJ databases">
        <title>Caerostris darwini draft genome.</title>
        <authorList>
            <person name="Kono N."/>
            <person name="Arakawa K."/>
        </authorList>
    </citation>
    <scope>NUCLEOTIDE SEQUENCE [LARGE SCALE GENOMIC DNA]</scope>
</reference>
<dbReference type="AlphaFoldDB" id="A0AAV4U404"/>
<proteinExistence type="predicted"/>
<protein>
    <submittedName>
        <fullName evidence="1">Uncharacterized protein</fullName>
    </submittedName>
</protein>
<dbReference type="EMBL" id="BPLQ01010672">
    <property type="protein sequence ID" value="GIY52514.1"/>
    <property type="molecule type" value="Genomic_DNA"/>
</dbReference>
<dbReference type="Proteomes" id="UP001054837">
    <property type="component" value="Unassembled WGS sequence"/>
</dbReference>
<sequence length="66" mass="7504">MVYPEVPLLRHPPHRTNLFGPTSILQEQLTRYSLSLPATLGVGCNRNLITRGFCNCLLEPLREEVK</sequence>
<comment type="caution">
    <text evidence="1">The sequence shown here is derived from an EMBL/GenBank/DDBJ whole genome shotgun (WGS) entry which is preliminary data.</text>
</comment>
<accession>A0AAV4U404</accession>
<name>A0AAV4U404_9ARAC</name>